<dbReference type="Gene3D" id="4.10.410.60">
    <property type="match status" value="1"/>
</dbReference>
<dbReference type="GO" id="GO:1990904">
    <property type="term" value="C:ribonucleoprotein complex"/>
    <property type="evidence" value="ECO:0007669"/>
    <property type="project" value="UniProtKB-KW"/>
</dbReference>
<dbReference type="EMBL" id="MHKB01000013">
    <property type="protein sequence ID" value="OGY78614.1"/>
    <property type="molecule type" value="Genomic_DNA"/>
</dbReference>
<proteinExistence type="inferred from homology"/>
<dbReference type="GO" id="GO:0003735">
    <property type="term" value="F:structural constituent of ribosome"/>
    <property type="evidence" value="ECO:0007669"/>
    <property type="project" value="InterPro"/>
</dbReference>
<comment type="similarity">
    <text evidence="1">Belongs to the bacterial ribosomal protein bL35 family.</text>
</comment>
<evidence type="ECO:0000256" key="4">
    <source>
        <dbReference type="SAM" id="MobiDB-lite"/>
    </source>
</evidence>
<dbReference type="Pfam" id="PF01632">
    <property type="entry name" value="Ribosomal_L35p"/>
    <property type="match status" value="1"/>
</dbReference>
<dbReference type="PROSITE" id="PS00936">
    <property type="entry name" value="RIBOSOMAL_L35"/>
    <property type="match status" value="1"/>
</dbReference>
<evidence type="ECO:0000256" key="2">
    <source>
        <dbReference type="ARBA" id="ARBA00022980"/>
    </source>
</evidence>
<dbReference type="GO" id="GO:0005840">
    <property type="term" value="C:ribosome"/>
    <property type="evidence" value="ECO:0007669"/>
    <property type="project" value="UniProtKB-KW"/>
</dbReference>
<comment type="caution">
    <text evidence="5">The sequence shown here is derived from an EMBL/GenBank/DDBJ whole genome shotgun (WGS) entry which is preliminary data.</text>
</comment>
<keyword evidence="2" id="KW-0689">Ribosomal protein</keyword>
<evidence type="ECO:0000256" key="1">
    <source>
        <dbReference type="ARBA" id="ARBA00006598"/>
    </source>
</evidence>
<evidence type="ECO:0000313" key="5">
    <source>
        <dbReference type="EMBL" id="OGY78614.1"/>
    </source>
</evidence>
<evidence type="ECO:0000256" key="3">
    <source>
        <dbReference type="ARBA" id="ARBA00023274"/>
    </source>
</evidence>
<gene>
    <name evidence="5" type="ORF">A3B74_04505</name>
</gene>
<dbReference type="STRING" id="1798540.A3B74_04505"/>
<reference evidence="5 6" key="1">
    <citation type="journal article" date="2016" name="Nat. Commun.">
        <title>Thousands of microbial genomes shed light on interconnected biogeochemical processes in an aquifer system.</title>
        <authorList>
            <person name="Anantharaman K."/>
            <person name="Brown C.T."/>
            <person name="Hug L.A."/>
            <person name="Sharon I."/>
            <person name="Castelle C.J."/>
            <person name="Probst A.J."/>
            <person name="Thomas B.C."/>
            <person name="Singh A."/>
            <person name="Wilkins M.J."/>
            <person name="Karaoz U."/>
            <person name="Brodie E.L."/>
            <person name="Williams K.H."/>
            <person name="Hubbard S.S."/>
            <person name="Banfield J.F."/>
        </authorList>
    </citation>
    <scope>NUCLEOTIDE SEQUENCE [LARGE SCALE GENOMIC DNA]</scope>
</reference>
<dbReference type="SUPFAM" id="SSF143034">
    <property type="entry name" value="L35p-like"/>
    <property type="match status" value="1"/>
</dbReference>
<feature type="compositionally biased region" description="Basic residues" evidence="4">
    <location>
        <begin position="32"/>
        <end position="47"/>
    </location>
</feature>
<dbReference type="InterPro" id="IPR037229">
    <property type="entry name" value="Ribosomal_bL35_sf"/>
</dbReference>
<keyword evidence="3" id="KW-0687">Ribonucleoprotein</keyword>
<evidence type="ECO:0008006" key="7">
    <source>
        <dbReference type="Google" id="ProtNLM"/>
    </source>
</evidence>
<dbReference type="Proteomes" id="UP000177165">
    <property type="component" value="Unassembled WGS sequence"/>
</dbReference>
<dbReference type="InterPro" id="IPR018265">
    <property type="entry name" value="Ribosomal_bL35_CS"/>
</dbReference>
<feature type="region of interest" description="Disordered" evidence="4">
    <location>
        <begin position="26"/>
        <end position="47"/>
    </location>
</feature>
<protein>
    <recommendedName>
        <fullName evidence="7">50S ribosomal protein L35</fullName>
    </recommendedName>
</protein>
<sequence>MAKLKTVKSITKRIKVTKNKKFLVTPAGQSHFRSRHSGSSKMHKRKYKTVAAVERKNIHKMHPYALY</sequence>
<organism evidence="5 6">
    <name type="scientific">Candidatus Kerfeldbacteria bacterium RIFCSPHIGHO2_02_FULL_42_14</name>
    <dbReference type="NCBI Taxonomy" id="1798540"/>
    <lineage>
        <taxon>Bacteria</taxon>
        <taxon>Candidatus Kerfeldiibacteriota</taxon>
    </lineage>
</organism>
<name>A0A1G2ANW7_9BACT</name>
<accession>A0A1G2ANW7</accession>
<evidence type="ECO:0000313" key="6">
    <source>
        <dbReference type="Proteomes" id="UP000177165"/>
    </source>
</evidence>
<dbReference type="AlphaFoldDB" id="A0A1G2ANW7"/>
<dbReference type="GO" id="GO:0006412">
    <property type="term" value="P:translation"/>
    <property type="evidence" value="ECO:0007669"/>
    <property type="project" value="InterPro"/>
</dbReference>
<dbReference type="InterPro" id="IPR021137">
    <property type="entry name" value="Ribosomal_bL35-like"/>
</dbReference>